<accession>A0A934MAF3</accession>
<feature type="chain" id="PRO_5039511858" evidence="1">
    <location>
        <begin position="27"/>
        <end position="342"/>
    </location>
</feature>
<dbReference type="Proteomes" id="UP000602087">
    <property type="component" value="Unassembled WGS sequence"/>
</dbReference>
<reference evidence="2" key="1">
    <citation type="submission" date="2020-12" db="EMBL/GenBank/DDBJ databases">
        <title>Sanguibacter suaedae sp. nov., isolated from Suaeda aralocaspica.</title>
        <authorList>
            <person name="Ma Q."/>
        </authorList>
    </citation>
    <scope>NUCLEOTIDE SEQUENCE</scope>
    <source>
        <strain evidence="2">YZGR15</strain>
    </source>
</reference>
<organism evidence="2 3">
    <name type="scientific">Sanguibacter suaedae</name>
    <dbReference type="NCBI Taxonomy" id="2795737"/>
    <lineage>
        <taxon>Bacteria</taxon>
        <taxon>Bacillati</taxon>
        <taxon>Actinomycetota</taxon>
        <taxon>Actinomycetes</taxon>
        <taxon>Micrococcales</taxon>
        <taxon>Sanguibacteraceae</taxon>
        <taxon>Sanguibacter</taxon>
    </lineage>
</organism>
<dbReference type="PROSITE" id="PS51257">
    <property type="entry name" value="PROKAR_LIPOPROTEIN"/>
    <property type="match status" value="1"/>
</dbReference>
<evidence type="ECO:0000313" key="2">
    <source>
        <dbReference type="EMBL" id="MBI9114176.1"/>
    </source>
</evidence>
<dbReference type="AlphaFoldDB" id="A0A934MAF3"/>
<keyword evidence="3" id="KW-1185">Reference proteome</keyword>
<comment type="caution">
    <text evidence="2">The sequence shown here is derived from an EMBL/GenBank/DDBJ whole genome shotgun (WGS) entry which is preliminary data.</text>
</comment>
<gene>
    <name evidence="2" type="ORF">JAV76_04000</name>
</gene>
<keyword evidence="1" id="KW-0732">Signal</keyword>
<name>A0A934MAF3_9MICO</name>
<dbReference type="RefSeq" id="WP_198732709.1">
    <property type="nucleotide sequence ID" value="NZ_JAEINH010000002.1"/>
</dbReference>
<proteinExistence type="predicted"/>
<evidence type="ECO:0000256" key="1">
    <source>
        <dbReference type="SAM" id="SignalP"/>
    </source>
</evidence>
<evidence type="ECO:0000313" key="3">
    <source>
        <dbReference type="Proteomes" id="UP000602087"/>
    </source>
</evidence>
<dbReference type="EMBL" id="JAEINH010000002">
    <property type="protein sequence ID" value="MBI9114176.1"/>
    <property type="molecule type" value="Genomic_DNA"/>
</dbReference>
<sequence length="342" mass="37740">MNRRPALRTASVLGALSLVLMSGCSSDDTSSGGELKADEGPLSKILEPLWGSYEDVDWAAQEAEIENLVAQCMTDKGFEYIPAPASSTTVVTEDDMDEYGTEEWVAENGYGFSMNEEPEDLEGEEVEEEYVDPNAPYVESLSESAAAEYYEALNGPDIWSDMTEEEMEEYVYDWKEGGCYGAAQHEVNGETDAYSDEEHAEVTEAMDALYTEMSNDPRMTALNDEWAECMADAGYPEYATPDEAMEAAMNAHNALWEEASTGAVDEETGEFPEDFTGPSDEALAEAREMEIAIAVADFGCKEEVDWEQESLKVQFELEKQFVQDYKPQLDALVADAEAGSSE</sequence>
<protein>
    <submittedName>
        <fullName evidence="2">Uncharacterized protein</fullName>
    </submittedName>
</protein>
<feature type="signal peptide" evidence="1">
    <location>
        <begin position="1"/>
        <end position="26"/>
    </location>
</feature>